<accession>A0A511FQU2</accession>
<sequence>MGGRVMGWQEDTFGRAAEGGTGVISGHYIVNSRLIRIRQEGERATGSLPVGSAGGRPATLSWRGMGPRVDVFL</sequence>
<dbReference type="AlphaFoldDB" id="A0A511FQU2"/>
<gene>
    <name evidence="1" type="ORF">ATR01nite_23960</name>
</gene>
<dbReference type="Proteomes" id="UP000321800">
    <property type="component" value="Unassembled WGS sequence"/>
</dbReference>
<proteinExistence type="predicted"/>
<evidence type="ECO:0000313" key="2">
    <source>
        <dbReference type="Proteomes" id="UP000321800"/>
    </source>
</evidence>
<reference evidence="1 2" key="1">
    <citation type="submission" date="2019-07" db="EMBL/GenBank/DDBJ databases">
        <title>Whole genome shotgun sequence of Acetobacter tropicalis NBRC 16470.</title>
        <authorList>
            <person name="Hosoyama A."/>
            <person name="Uohara A."/>
            <person name="Ohji S."/>
            <person name="Ichikawa N."/>
        </authorList>
    </citation>
    <scope>NUCLEOTIDE SEQUENCE [LARGE SCALE GENOMIC DNA]</scope>
    <source>
        <strain evidence="1 2">NBRC 16470</strain>
    </source>
</reference>
<protein>
    <submittedName>
        <fullName evidence="1">Uncharacterized protein</fullName>
    </submittedName>
</protein>
<evidence type="ECO:0000313" key="1">
    <source>
        <dbReference type="EMBL" id="GEL51321.1"/>
    </source>
</evidence>
<name>A0A511FQU2_9PROT</name>
<organism evidence="1 2">
    <name type="scientific">Acetobacter tropicalis</name>
    <dbReference type="NCBI Taxonomy" id="104102"/>
    <lineage>
        <taxon>Bacteria</taxon>
        <taxon>Pseudomonadati</taxon>
        <taxon>Pseudomonadota</taxon>
        <taxon>Alphaproteobacteria</taxon>
        <taxon>Acetobacterales</taxon>
        <taxon>Acetobacteraceae</taxon>
        <taxon>Acetobacter</taxon>
    </lineage>
</organism>
<dbReference type="EMBL" id="BJVR01000030">
    <property type="protein sequence ID" value="GEL51321.1"/>
    <property type="molecule type" value="Genomic_DNA"/>
</dbReference>
<comment type="caution">
    <text evidence="1">The sequence shown here is derived from an EMBL/GenBank/DDBJ whole genome shotgun (WGS) entry which is preliminary data.</text>
</comment>